<protein>
    <submittedName>
        <fullName evidence="2">DUF2807 domain-containing protein</fullName>
    </submittedName>
</protein>
<evidence type="ECO:0000259" key="1">
    <source>
        <dbReference type="Pfam" id="PF10988"/>
    </source>
</evidence>
<dbReference type="PANTHER" id="PTHR39200:SF1">
    <property type="entry name" value="AUTO-TRANSPORTER ADHESIN HEAD GIN DOMAIN-CONTAINING PROTEIN-RELATED"/>
    <property type="match status" value="1"/>
</dbReference>
<dbReference type="RefSeq" id="WP_182801624.1">
    <property type="nucleotide sequence ID" value="NZ_CP060007.1"/>
</dbReference>
<dbReference type="KEGG" id="lacs:H4075_14885"/>
<dbReference type="Proteomes" id="UP000515344">
    <property type="component" value="Chromosome"/>
</dbReference>
<dbReference type="PROSITE" id="PS51257">
    <property type="entry name" value="PROKAR_LIPOPROTEIN"/>
    <property type="match status" value="1"/>
</dbReference>
<dbReference type="PANTHER" id="PTHR39200">
    <property type="entry name" value="HYPOTHETICAL EXPORTED PROTEIN"/>
    <property type="match status" value="1"/>
</dbReference>
<dbReference type="AlphaFoldDB" id="A0A7G5XD06"/>
<dbReference type="Gene3D" id="2.160.20.120">
    <property type="match status" value="1"/>
</dbReference>
<gene>
    <name evidence="2" type="ORF">H4075_14885</name>
</gene>
<dbReference type="Pfam" id="PF10988">
    <property type="entry name" value="DUF2807"/>
    <property type="match status" value="1"/>
</dbReference>
<sequence>MRTKFFYGALLLFISGFVLSSCTTRRVKGNGNIITSNRSEGSFDAVKASGSFDVFFSQAESNEIRIEADENLMKYIQTTVEDGVLRIRTKSGMNIRPSQDIKVYVKSPKYKSVSLAGSGNMVAETKITSTEKIKLSIAGSGDIKLLEVNAPQVDVNISGSGKAEGFGNTRDLDIDVAGSGDVMMKDLKAENAKISIAGSGNVWLFASMKLDVRVAGGGDIHYYGNPADIKSKLAGSGNLIKE</sequence>
<name>A0A7G5XD06_9BACT</name>
<dbReference type="EMBL" id="CP060007">
    <property type="protein sequence ID" value="QNA43359.1"/>
    <property type="molecule type" value="Genomic_DNA"/>
</dbReference>
<proteinExistence type="predicted"/>
<evidence type="ECO:0000313" key="2">
    <source>
        <dbReference type="EMBL" id="QNA43359.1"/>
    </source>
</evidence>
<organism evidence="2 3">
    <name type="scientific">Lacibacter sediminis</name>
    <dbReference type="NCBI Taxonomy" id="2760713"/>
    <lineage>
        <taxon>Bacteria</taxon>
        <taxon>Pseudomonadati</taxon>
        <taxon>Bacteroidota</taxon>
        <taxon>Chitinophagia</taxon>
        <taxon>Chitinophagales</taxon>
        <taxon>Chitinophagaceae</taxon>
        <taxon>Lacibacter</taxon>
    </lineage>
</organism>
<evidence type="ECO:0000313" key="3">
    <source>
        <dbReference type="Proteomes" id="UP000515344"/>
    </source>
</evidence>
<keyword evidence="3" id="KW-1185">Reference proteome</keyword>
<dbReference type="InterPro" id="IPR021255">
    <property type="entry name" value="DUF2807"/>
</dbReference>
<accession>A0A7G5XD06</accession>
<feature type="domain" description="Putative auto-transporter adhesin head GIN" evidence="1">
    <location>
        <begin position="43"/>
        <end position="226"/>
    </location>
</feature>
<reference evidence="3" key="1">
    <citation type="submission" date="2020-08" db="EMBL/GenBank/DDBJ databases">
        <title>Lacibacter sp. S13-6-6 genome sequencing.</title>
        <authorList>
            <person name="Jin L."/>
        </authorList>
    </citation>
    <scope>NUCLEOTIDE SEQUENCE [LARGE SCALE GENOMIC DNA]</scope>
    <source>
        <strain evidence="3">S13-6-6</strain>
    </source>
</reference>